<keyword evidence="5" id="KW-1185">Reference proteome</keyword>
<dbReference type="PROSITE" id="PS50297">
    <property type="entry name" value="ANK_REP_REGION"/>
    <property type="match status" value="1"/>
</dbReference>
<comment type="caution">
    <text evidence="4">The sequence shown here is derived from an EMBL/GenBank/DDBJ whole genome shotgun (WGS) entry which is preliminary data.</text>
</comment>
<name>A0ABD2WFB8_9HYME</name>
<keyword evidence="1" id="KW-0677">Repeat</keyword>
<evidence type="ECO:0000256" key="2">
    <source>
        <dbReference type="ARBA" id="ARBA00023043"/>
    </source>
</evidence>
<dbReference type="AlphaFoldDB" id="A0ABD2WFB8"/>
<dbReference type="SUPFAM" id="SSF48403">
    <property type="entry name" value="Ankyrin repeat"/>
    <property type="match status" value="1"/>
</dbReference>
<dbReference type="InterPro" id="IPR051070">
    <property type="entry name" value="NF-kappa-B_inhibitor"/>
</dbReference>
<dbReference type="SMART" id="SM00248">
    <property type="entry name" value="ANK"/>
    <property type="match status" value="3"/>
</dbReference>
<keyword evidence="2 3" id="KW-0040">ANK repeat</keyword>
<organism evidence="4 5">
    <name type="scientific">Trichogramma kaykai</name>
    <dbReference type="NCBI Taxonomy" id="54128"/>
    <lineage>
        <taxon>Eukaryota</taxon>
        <taxon>Metazoa</taxon>
        <taxon>Ecdysozoa</taxon>
        <taxon>Arthropoda</taxon>
        <taxon>Hexapoda</taxon>
        <taxon>Insecta</taxon>
        <taxon>Pterygota</taxon>
        <taxon>Neoptera</taxon>
        <taxon>Endopterygota</taxon>
        <taxon>Hymenoptera</taxon>
        <taxon>Apocrita</taxon>
        <taxon>Proctotrupomorpha</taxon>
        <taxon>Chalcidoidea</taxon>
        <taxon>Trichogrammatidae</taxon>
        <taxon>Trichogramma</taxon>
    </lineage>
</organism>
<evidence type="ECO:0000256" key="3">
    <source>
        <dbReference type="PROSITE-ProRule" id="PRU00023"/>
    </source>
</evidence>
<feature type="repeat" description="ANK" evidence="3">
    <location>
        <begin position="633"/>
        <end position="665"/>
    </location>
</feature>
<accession>A0ABD2WFB8</accession>
<protein>
    <submittedName>
        <fullName evidence="4">Uncharacterized protein</fullName>
    </submittedName>
</protein>
<evidence type="ECO:0000256" key="1">
    <source>
        <dbReference type="ARBA" id="ARBA00022737"/>
    </source>
</evidence>
<sequence length="733" mass="83245">MEHQSNSFHRIRTNSKDVAVSECVRQFELPRQFPSTVNELRTMKSKNNLSPIQFKKPSNLTTSNNIKVSDVQTLKPLHHHHQPPFQKVKLKLPNGQELGEVKMILSSNIQFSSKKSVTVNRNLKPIVLKSHNKPRIKSITKLVDKIDTRNIQVQPQTKWKEKQLLFNNLQPTSNLSCNNQLQNQLILGVKRNSQEPQIIYSEMIPAAKLQKISTEDIGEFSFENQLDQPERQKLSQNMSIKAMKVENHTIRDCNTIIDYQKTLDQFKKQKLNKNVSTKQIKLENYTNSGCSKFITPISKGLNTTKFKTQTNQKIIVVKPGDVISGSFRIAERTSPKSVEINSKPSVEPIVKPTTEIAMKSRKLLINSTAISSKDLMEKLTCIENLNSQNKERVENDKMNVHENQNIIETEHKVQTESEEEDSDEEVSKLCEKIESFVNLKHSCTFINEPISILNFNNNSDKNPDTDNQGDEIGKKVEDSLQNIFKTNRTYNEVNKIFSRAKNSDLYQISELLQSDFKSNISFNAFGLLGIHEAVIRNNLHQVKRHIATLKMMGKSIDVCTQDEKTSLEIAIEYDINPKIIKVLLKAGAQPVKSKPSHDSAMIIAAKNSSKNLPILCKYIDQNNKTGVDLKGKEGLAAIHYCAIHGNLQGITELLKCGADVNLQDDRSGRTALFYAMETRNSNKIQDIYFDIAFKLLEHGAISNIQTFSKHSVLNLIEDIKSFKLKMAINRAVL</sequence>
<reference evidence="4 5" key="1">
    <citation type="journal article" date="2024" name="bioRxiv">
        <title>A reference genome for Trichogramma kaykai: A tiny desert-dwelling parasitoid wasp with competing sex-ratio distorters.</title>
        <authorList>
            <person name="Culotta J."/>
            <person name="Lindsey A.R."/>
        </authorList>
    </citation>
    <scope>NUCLEOTIDE SEQUENCE [LARGE SCALE GENOMIC DNA]</scope>
    <source>
        <strain evidence="4 5">KSX58</strain>
    </source>
</reference>
<gene>
    <name evidence="4" type="ORF">TKK_013620</name>
</gene>
<dbReference type="Gene3D" id="1.25.40.20">
    <property type="entry name" value="Ankyrin repeat-containing domain"/>
    <property type="match status" value="1"/>
</dbReference>
<proteinExistence type="predicted"/>
<dbReference type="InterPro" id="IPR002110">
    <property type="entry name" value="Ankyrin_rpt"/>
</dbReference>
<dbReference type="PANTHER" id="PTHR46680">
    <property type="entry name" value="NF-KAPPA-B INHIBITOR ALPHA"/>
    <property type="match status" value="1"/>
</dbReference>
<dbReference type="PANTHER" id="PTHR46680:SF3">
    <property type="entry name" value="NF-KAPPA-B INHIBITOR CACTUS"/>
    <property type="match status" value="1"/>
</dbReference>
<evidence type="ECO:0000313" key="5">
    <source>
        <dbReference type="Proteomes" id="UP001627154"/>
    </source>
</evidence>
<dbReference type="Pfam" id="PF12796">
    <property type="entry name" value="Ank_2"/>
    <property type="match status" value="1"/>
</dbReference>
<dbReference type="InterPro" id="IPR036770">
    <property type="entry name" value="Ankyrin_rpt-contain_sf"/>
</dbReference>
<dbReference type="Proteomes" id="UP001627154">
    <property type="component" value="Unassembled WGS sequence"/>
</dbReference>
<dbReference type="PROSITE" id="PS50088">
    <property type="entry name" value="ANK_REPEAT"/>
    <property type="match status" value="1"/>
</dbReference>
<dbReference type="EMBL" id="JBJJXI010000108">
    <property type="protein sequence ID" value="KAL3391700.1"/>
    <property type="molecule type" value="Genomic_DNA"/>
</dbReference>
<evidence type="ECO:0000313" key="4">
    <source>
        <dbReference type="EMBL" id="KAL3391700.1"/>
    </source>
</evidence>